<dbReference type="PROSITE" id="PS50011">
    <property type="entry name" value="PROTEIN_KINASE_DOM"/>
    <property type="match status" value="1"/>
</dbReference>
<sequence length="291" mass="33042">MQCNKGLFTLDECEKKVFLKNPVDESYKVVSIVFKGKYGIVRKLIHKKTGILYAAKSIKKQTLTDNWTPSIHHEIAVLQKCKSKSIVRLHEVFETASHVTIVMEYMVGGDLQSIFEKRECLSEVETKTVIAQLLESVRILHHQNIVHMDIKIQNVLLSKPNCLENIKLCDFGISKFLEPGRVVRALQGTLDYLAPELLKRDQITLKVDVWSIGVLTYSLVSGYTPFGVQSQEETIRNITRGIVKFDEKLCGSITVGCIKFIKSMLVLDPKLRPTVDELIKHVWLTTGKRSS</sequence>
<keyword evidence="2" id="KW-0808">Transferase</keyword>
<feature type="domain" description="Protein kinase" evidence="6">
    <location>
        <begin position="27"/>
        <end position="284"/>
    </location>
</feature>
<dbReference type="GeneID" id="108564687"/>
<dbReference type="SUPFAM" id="SSF56112">
    <property type="entry name" value="Protein kinase-like (PK-like)"/>
    <property type="match status" value="1"/>
</dbReference>
<dbReference type="Gene3D" id="3.30.200.20">
    <property type="entry name" value="Phosphorylase Kinase, domain 1"/>
    <property type="match status" value="1"/>
</dbReference>
<evidence type="ECO:0000256" key="4">
    <source>
        <dbReference type="ARBA" id="ARBA00022777"/>
    </source>
</evidence>
<dbReference type="PIRSF" id="PIRSF000654">
    <property type="entry name" value="Integrin-linked_kinase"/>
    <property type="match status" value="1"/>
</dbReference>
<dbReference type="Gene3D" id="1.10.510.10">
    <property type="entry name" value="Transferase(Phosphotransferase) domain 1"/>
    <property type="match status" value="1"/>
</dbReference>
<reference evidence="8" key="1">
    <citation type="submission" date="2025-08" db="UniProtKB">
        <authorList>
            <consortium name="RefSeq"/>
        </authorList>
    </citation>
    <scope>IDENTIFICATION</scope>
    <source>
        <tissue evidence="8">Whole Larva</tissue>
    </source>
</reference>
<organism evidence="7 8">
    <name type="scientific">Nicrophorus vespilloides</name>
    <name type="common">Boreal carrion beetle</name>
    <dbReference type="NCBI Taxonomy" id="110193"/>
    <lineage>
        <taxon>Eukaryota</taxon>
        <taxon>Metazoa</taxon>
        <taxon>Ecdysozoa</taxon>
        <taxon>Arthropoda</taxon>
        <taxon>Hexapoda</taxon>
        <taxon>Insecta</taxon>
        <taxon>Pterygota</taxon>
        <taxon>Neoptera</taxon>
        <taxon>Endopterygota</taxon>
        <taxon>Coleoptera</taxon>
        <taxon>Polyphaga</taxon>
        <taxon>Staphyliniformia</taxon>
        <taxon>Silphidae</taxon>
        <taxon>Nicrophorinae</taxon>
        <taxon>Nicrophorus</taxon>
    </lineage>
</organism>
<dbReference type="PANTHER" id="PTHR24342">
    <property type="entry name" value="SERINE/THREONINE-PROTEIN KINASE 17"/>
    <property type="match status" value="1"/>
</dbReference>
<keyword evidence="1" id="KW-0723">Serine/threonine-protein kinase</keyword>
<accession>A0ABM1MXG9</accession>
<dbReference type="Proteomes" id="UP000695000">
    <property type="component" value="Unplaced"/>
</dbReference>
<evidence type="ECO:0000313" key="8">
    <source>
        <dbReference type="RefSeq" id="XP_017779269.1"/>
    </source>
</evidence>
<evidence type="ECO:0000256" key="1">
    <source>
        <dbReference type="ARBA" id="ARBA00022527"/>
    </source>
</evidence>
<name>A0ABM1MXG9_NICVS</name>
<dbReference type="InterPro" id="IPR000719">
    <property type="entry name" value="Prot_kinase_dom"/>
</dbReference>
<evidence type="ECO:0000313" key="7">
    <source>
        <dbReference type="Proteomes" id="UP000695000"/>
    </source>
</evidence>
<dbReference type="InterPro" id="IPR011009">
    <property type="entry name" value="Kinase-like_dom_sf"/>
</dbReference>
<dbReference type="Pfam" id="PF00069">
    <property type="entry name" value="Pkinase"/>
    <property type="match status" value="1"/>
</dbReference>
<evidence type="ECO:0000256" key="5">
    <source>
        <dbReference type="ARBA" id="ARBA00022840"/>
    </source>
</evidence>
<dbReference type="InterPro" id="IPR008271">
    <property type="entry name" value="Ser/Thr_kinase_AS"/>
</dbReference>
<dbReference type="PANTHER" id="PTHR24342:SF12">
    <property type="entry name" value="DEATH-ASSOCIATED PROTEIN KINASE RELATED"/>
    <property type="match status" value="1"/>
</dbReference>
<keyword evidence="3" id="KW-0547">Nucleotide-binding</keyword>
<dbReference type="PROSITE" id="PS00108">
    <property type="entry name" value="PROTEIN_KINASE_ST"/>
    <property type="match status" value="1"/>
</dbReference>
<dbReference type="SMART" id="SM00220">
    <property type="entry name" value="S_TKc"/>
    <property type="match status" value="1"/>
</dbReference>
<keyword evidence="4" id="KW-0418">Kinase</keyword>
<keyword evidence="5" id="KW-0067">ATP-binding</keyword>
<keyword evidence="7" id="KW-1185">Reference proteome</keyword>
<proteinExistence type="predicted"/>
<evidence type="ECO:0000256" key="3">
    <source>
        <dbReference type="ARBA" id="ARBA00022741"/>
    </source>
</evidence>
<evidence type="ECO:0000259" key="6">
    <source>
        <dbReference type="PROSITE" id="PS50011"/>
    </source>
</evidence>
<protein>
    <submittedName>
        <fullName evidence="8">Death-associated protein kinase related-like</fullName>
    </submittedName>
</protein>
<evidence type="ECO:0000256" key="2">
    <source>
        <dbReference type="ARBA" id="ARBA00022679"/>
    </source>
</evidence>
<gene>
    <name evidence="8" type="primary">LOC108564687</name>
</gene>
<dbReference type="RefSeq" id="XP_017779269.1">
    <property type="nucleotide sequence ID" value="XM_017923780.1"/>
</dbReference>